<dbReference type="Pfam" id="PF15407">
    <property type="entry name" value="Spo7_2_N"/>
    <property type="match status" value="1"/>
</dbReference>
<feature type="region of interest" description="Disordered" evidence="1">
    <location>
        <begin position="213"/>
        <end position="306"/>
    </location>
</feature>
<feature type="compositionally biased region" description="Polar residues" evidence="1">
    <location>
        <begin position="222"/>
        <end position="240"/>
    </location>
</feature>
<dbReference type="Pfam" id="PF23207">
    <property type="entry name" value="PH_SPO71"/>
    <property type="match status" value="1"/>
</dbReference>
<accession>A0A7H8QSU3</accession>
<dbReference type="SMART" id="SM01316">
    <property type="entry name" value="Spo7_2_N"/>
    <property type="match status" value="1"/>
</dbReference>
<dbReference type="InterPro" id="IPR001849">
    <property type="entry name" value="PH_domain"/>
</dbReference>
<sequence>MARAGASVAATPHTAQATTTSLLRCAHLSPEHFAMVDRPDGQANDDTFQEEPEQYRGLDPASYTAQRLRHASARHLHLTSRRCFIGPVPDDWVHSHSKSWYRSRLEFKDYAAKKTTFSAKTSSFEQAQRHTSLDAVTDSDNTSPSPERASDDTPEPEPEHELSSRTPIASHSSTSNESDDENSRDDDVTIRGTTNNTVASSSFVTARESLSYEEPSPYLSPTHYSLPNTPAETGGASPSLNVLAPQDTRASQLSTPAASAMDAESTTSLLRHRDNKKASAKTLRSQEPQPHDNQEAVANPPDKGGGRLARFNLEDNVFDRQQRIRSRIERTQDKISAHRPRWSKGSEGEMVRAQKMLVRVEQTARELPPDYSENDSLRMESREIAKWREYVVVCRKASDEHAPFTLKMYKSRVIQDVEKSSNSAYYEIPLNHTRTRVNLYSSLDKTVVIWHPDKRGTRIYIVRPRSSAHAVEWYTFIRQALGWHRPTSLLINVPDLGISLVFKDPFDQDHLGTKGSQDNEPVKRSKEKIAAAAIIRECMSMIKERNERSQVLEGWSKTAKMGLAWKRFDRLEWIHGANEGQMYGTIAMQSSHDLELRPKHHYPATVKSSSNTTEEPAPLEGFLVRLTSQSGAQQRFGKKFYKRQYFYTQDRFLCFCKQGKAIPPYPSIEEIEGDAMPSHDASSQVSSSDKIDPFSIRDDSIAWLDNGNEEFIRRRDETAFAHFMRTIHNLTNSDGYLDLCQVQNIQPLNSGQTSQSNRQNNQNDDCIFEITLDNGLAVQFEAQNKGIRDEWVKRLDELSQYWMARTKADADELRGIRRHNLKLLDIDERTESILGQFASKWEVKRAEASPHLYNMCHITGCRPIKMSGQLYRKPRRRSTFHRCQVILTSGQLLIFQDTLRQRSGVEVPHIHKERVATFDLQDCYIYSGILSGNDLLYANQTFDNHYPGHHALPRIYLSQDGWTSRDEDTAICFVIWRPTHKSLFRASETHDGKRNRMLRQVSVLGVPGRSIVFKARSRIERDRWVLGIESEIDRLQEERGEDVRIV</sequence>
<dbReference type="EMBL" id="CP055899">
    <property type="protein sequence ID" value="QKX56989.1"/>
    <property type="molecule type" value="Genomic_DNA"/>
</dbReference>
<dbReference type="GO" id="GO:1902657">
    <property type="term" value="P:protein localization to prospore membrane"/>
    <property type="evidence" value="ECO:0007669"/>
    <property type="project" value="InterPro"/>
</dbReference>
<organism evidence="3 4">
    <name type="scientific">Talaromyces rugulosus</name>
    <name type="common">Penicillium rugulosum</name>
    <dbReference type="NCBI Taxonomy" id="121627"/>
    <lineage>
        <taxon>Eukaryota</taxon>
        <taxon>Fungi</taxon>
        <taxon>Dikarya</taxon>
        <taxon>Ascomycota</taxon>
        <taxon>Pezizomycotina</taxon>
        <taxon>Eurotiomycetes</taxon>
        <taxon>Eurotiomycetidae</taxon>
        <taxon>Eurotiales</taxon>
        <taxon>Trichocomaceae</taxon>
        <taxon>Talaromyces</taxon>
        <taxon>Talaromyces sect. Islandici</taxon>
    </lineage>
</organism>
<keyword evidence="4" id="KW-1185">Reference proteome</keyword>
<dbReference type="PANTHER" id="PTHR28076:SF1">
    <property type="entry name" value="PROSPORE MEMBRANE ADAPTER PROTEIN SPO71"/>
    <property type="match status" value="1"/>
</dbReference>
<dbReference type="InterPro" id="IPR011993">
    <property type="entry name" value="PH-like_dom_sf"/>
</dbReference>
<dbReference type="RefSeq" id="XP_035343167.1">
    <property type="nucleotide sequence ID" value="XM_035487274.1"/>
</dbReference>
<evidence type="ECO:0000313" key="3">
    <source>
        <dbReference type="EMBL" id="QKX56989.1"/>
    </source>
</evidence>
<feature type="region of interest" description="Disordered" evidence="1">
    <location>
        <begin position="118"/>
        <end position="194"/>
    </location>
</feature>
<dbReference type="InterPro" id="IPR057379">
    <property type="entry name" value="PH_SPO71"/>
</dbReference>
<dbReference type="OrthoDB" id="5579281at2759"/>
<gene>
    <name evidence="3" type="ORF">TRUGW13939_04097</name>
</gene>
<dbReference type="SUPFAM" id="SSF50729">
    <property type="entry name" value="PH domain-like"/>
    <property type="match status" value="2"/>
</dbReference>
<dbReference type="AlphaFoldDB" id="A0A7H8QSU3"/>
<name>A0A7H8QSU3_TALRU</name>
<feature type="domain" description="PH" evidence="2">
    <location>
        <begin position="863"/>
        <end position="1033"/>
    </location>
</feature>
<feature type="compositionally biased region" description="Polar residues" evidence="1">
    <location>
        <begin position="248"/>
        <end position="257"/>
    </location>
</feature>
<dbReference type="PANTHER" id="PTHR28076">
    <property type="entry name" value="SPORULATION-SPECIFIC PROTEIN 71"/>
    <property type="match status" value="1"/>
</dbReference>
<dbReference type="GO" id="GO:0005628">
    <property type="term" value="C:prospore membrane"/>
    <property type="evidence" value="ECO:0007669"/>
    <property type="project" value="TreeGrafter"/>
</dbReference>
<reference evidence="4" key="1">
    <citation type="submission" date="2020-06" db="EMBL/GenBank/DDBJ databases">
        <title>A chromosome-scale genome assembly of Talaromyces rugulosus W13939.</title>
        <authorList>
            <person name="Wang B."/>
            <person name="Guo L."/>
            <person name="Ye K."/>
            <person name="Wang L."/>
        </authorList>
    </citation>
    <scope>NUCLEOTIDE SEQUENCE [LARGE SCALE GENOMIC DNA]</scope>
    <source>
        <strain evidence="4">W13939</strain>
    </source>
</reference>
<dbReference type="Proteomes" id="UP000509510">
    <property type="component" value="Chromosome II"/>
</dbReference>
<evidence type="ECO:0000259" key="2">
    <source>
        <dbReference type="PROSITE" id="PS50003"/>
    </source>
</evidence>
<feature type="domain" description="PH" evidence="2">
    <location>
        <begin position="616"/>
        <end position="800"/>
    </location>
</feature>
<proteinExistence type="predicted"/>
<dbReference type="InterPro" id="IPR039486">
    <property type="entry name" value="Mug56/Spo71_PH"/>
</dbReference>
<dbReference type="PROSITE" id="PS50003">
    <property type="entry name" value="PH_DOMAIN"/>
    <property type="match status" value="2"/>
</dbReference>
<dbReference type="InterPro" id="IPR029217">
    <property type="entry name" value="Spo7_2_N"/>
</dbReference>
<dbReference type="Pfam" id="PF15404">
    <property type="entry name" value="PH_4"/>
    <property type="match status" value="1"/>
</dbReference>
<dbReference type="Gene3D" id="2.30.29.30">
    <property type="entry name" value="Pleckstrin-homology domain (PH domain)/Phosphotyrosine-binding domain (PTB)"/>
    <property type="match status" value="1"/>
</dbReference>
<protein>
    <recommendedName>
        <fullName evidence="2">PH domain-containing protein</fullName>
    </recommendedName>
</protein>
<dbReference type="KEGG" id="trg:TRUGW13939_04097"/>
<dbReference type="GeneID" id="55991599"/>
<dbReference type="SMART" id="SM00233">
    <property type="entry name" value="PH"/>
    <property type="match status" value="3"/>
</dbReference>
<evidence type="ECO:0000256" key="1">
    <source>
        <dbReference type="SAM" id="MobiDB-lite"/>
    </source>
</evidence>
<dbReference type="InterPro" id="IPR040345">
    <property type="entry name" value="Mug56/Spo71"/>
</dbReference>
<evidence type="ECO:0000313" key="4">
    <source>
        <dbReference type="Proteomes" id="UP000509510"/>
    </source>
</evidence>